<feature type="compositionally biased region" description="Pro residues" evidence="1">
    <location>
        <begin position="13"/>
        <end position="23"/>
    </location>
</feature>
<evidence type="ECO:0000256" key="1">
    <source>
        <dbReference type="SAM" id="MobiDB-lite"/>
    </source>
</evidence>
<reference evidence="3" key="3">
    <citation type="submission" date="2025-08" db="UniProtKB">
        <authorList>
            <consortium name="RefSeq"/>
        </authorList>
    </citation>
    <scope>IDENTIFICATION</scope>
    <source>
        <strain evidence="3">NI907</strain>
    </source>
</reference>
<proteinExistence type="predicted"/>
<organism evidence="2 3">
    <name type="scientific">Pyricularia grisea</name>
    <name type="common">Crabgrass-specific blast fungus</name>
    <name type="synonym">Magnaporthe grisea</name>
    <dbReference type="NCBI Taxonomy" id="148305"/>
    <lineage>
        <taxon>Eukaryota</taxon>
        <taxon>Fungi</taxon>
        <taxon>Dikarya</taxon>
        <taxon>Ascomycota</taxon>
        <taxon>Pezizomycotina</taxon>
        <taxon>Sordariomycetes</taxon>
        <taxon>Sordariomycetidae</taxon>
        <taxon>Magnaporthales</taxon>
        <taxon>Pyriculariaceae</taxon>
        <taxon>Pyricularia</taxon>
    </lineage>
</organism>
<feature type="compositionally biased region" description="Basic and acidic residues" evidence="1">
    <location>
        <begin position="84"/>
        <end position="97"/>
    </location>
</feature>
<dbReference type="Proteomes" id="UP000515153">
    <property type="component" value="Unplaced"/>
</dbReference>
<feature type="region of interest" description="Disordered" evidence="1">
    <location>
        <begin position="84"/>
        <end position="104"/>
    </location>
</feature>
<keyword evidence="2" id="KW-1185">Reference proteome</keyword>
<evidence type="ECO:0000313" key="2">
    <source>
        <dbReference type="Proteomes" id="UP000515153"/>
    </source>
</evidence>
<gene>
    <name evidence="3" type="ORF">PgNI_01968</name>
</gene>
<name>A0A6P8BHL0_PYRGI</name>
<reference evidence="3" key="2">
    <citation type="submission" date="2019-10" db="EMBL/GenBank/DDBJ databases">
        <authorList>
            <consortium name="NCBI Genome Project"/>
        </authorList>
    </citation>
    <scope>NUCLEOTIDE SEQUENCE</scope>
    <source>
        <strain evidence="3">NI907</strain>
    </source>
</reference>
<evidence type="ECO:0000313" key="3">
    <source>
        <dbReference type="RefSeq" id="XP_030986680.1"/>
    </source>
</evidence>
<protein>
    <submittedName>
        <fullName evidence="3">Uncharacterized protein</fullName>
    </submittedName>
</protein>
<dbReference type="GeneID" id="41956951"/>
<accession>A0A6P8BHL0</accession>
<sequence>MPKKSTKIATVMTPPPPPTPTPAPASNRASRREVELCERERGKLQAKFGADATAEVVEDALLAWERKRKRLVDKRKSKLIERKANLGIKKKDSSIEKNKKKNKE</sequence>
<reference evidence="3" key="1">
    <citation type="journal article" date="2019" name="Mol. Biol. Evol.">
        <title>Blast fungal genomes show frequent chromosomal changes, gene gains and losses, and effector gene turnover.</title>
        <authorList>
            <person name="Gomez Luciano L.B."/>
            <person name="Jason Tsai I."/>
            <person name="Chuma I."/>
            <person name="Tosa Y."/>
            <person name="Chen Y.H."/>
            <person name="Li J.Y."/>
            <person name="Li M.Y."/>
            <person name="Jade Lu M.Y."/>
            <person name="Nakayashiki H."/>
            <person name="Li W.H."/>
        </authorList>
    </citation>
    <scope>NUCLEOTIDE SEQUENCE</scope>
    <source>
        <strain evidence="3">NI907</strain>
    </source>
</reference>
<dbReference type="KEGG" id="pgri:PgNI_01968"/>
<dbReference type="AlphaFoldDB" id="A0A6P8BHL0"/>
<dbReference type="RefSeq" id="XP_030986680.1">
    <property type="nucleotide sequence ID" value="XM_031122039.1"/>
</dbReference>
<feature type="region of interest" description="Disordered" evidence="1">
    <location>
        <begin position="1"/>
        <end position="32"/>
    </location>
</feature>